<dbReference type="AlphaFoldDB" id="A0AAD5V323"/>
<evidence type="ECO:0000313" key="3">
    <source>
        <dbReference type="Proteomes" id="UP001212997"/>
    </source>
</evidence>
<gene>
    <name evidence="2" type="ORF">NLI96_g5284</name>
</gene>
<dbReference type="Proteomes" id="UP001212997">
    <property type="component" value="Unassembled WGS sequence"/>
</dbReference>
<dbReference type="PANTHER" id="PTHR16134">
    <property type="entry name" value="F-BOX/TPR REPEAT PROTEIN POF3"/>
    <property type="match status" value="1"/>
</dbReference>
<dbReference type="EMBL" id="JANAWD010000169">
    <property type="protein sequence ID" value="KAJ3484968.1"/>
    <property type="molecule type" value="Genomic_DNA"/>
</dbReference>
<dbReference type="Gene3D" id="1.20.1280.50">
    <property type="match status" value="1"/>
</dbReference>
<organism evidence="2 3">
    <name type="scientific">Meripilus lineatus</name>
    <dbReference type="NCBI Taxonomy" id="2056292"/>
    <lineage>
        <taxon>Eukaryota</taxon>
        <taxon>Fungi</taxon>
        <taxon>Dikarya</taxon>
        <taxon>Basidiomycota</taxon>
        <taxon>Agaricomycotina</taxon>
        <taxon>Agaricomycetes</taxon>
        <taxon>Polyporales</taxon>
        <taxon>Meripilaceae</taxon>
        <taxon>Meripilus</taxon>
    </lineage>
</organism>
<accession>A0AAD5V323</accession>
<sequence>MLEALDSMPLLQSLDIKNILPQPPFPTTKRIELPNLSSLHITDTGVSCGHFLSSVDCPTSLSISLDLGTETPLTDFTDLISLSTTQLSWGSTIPSWLRSLSLATVSNRITIKGFSGLIDAREMGQPKHDPQLRITMGLYSTDDIARILLLLPPGPLEHVDSCFIKVSPPASIIRHSLIAFSEKLPHLTSLAVCGTDSAVLLPRMLHRPSMSSPDDPALSEFSFPRLRTLALVDVNFSKLKPEDRALMVALQERRRRNLTLRKIQLWMHGISSRRNRRSLRSSLIPHKGMLTTTSTPPELRELRHKIAEAQHLVHEYEIALAKQVAWIAQCRRDLNTLTPVGKLPPELLVKIFGLCTPRTELERLPIQNPYGWTATTRVCHQWRAVAMEVSELWTMIAADKVSRVRQFSMLSGDRPLTVQSSVTTDKTIAPLRTVLSLFSHRVETLVLSTNHTIDKMASERFSVPHLKALSLINLKDPFVSIPQFISCLSTPSLEHLILSGCSFRATYPCSTYIDLKLGPPPIPYESDLTRTLVLPQKIASTAITFAQDQSEATLRGFCGVLPARQLAGNTFKPRIQATFGPLTEDNSSHAIAWFSLLLSSYRDHVESCFFGDMLDTPANQAEIIDLSKTLPDVTQLCVKGTSCARLLPGLLKPEKLHLLVFSRLSRVYVIPASRTRLTFESHCQNDTQHSVSAGVRITIQSTLRGALRQKIAQARQTTHELTIAYEIALATQYERITQCHRDLNTLTPIGTLPPELLVKVFDLCTPQAELEQLPIQNSYGWTVWRVITRVCHRWRIVAMEASEHWTTIVADKVSEGKHLMMLARNGPLTVQSSVTTDKAIVSLRTVLDLLPSRIETLRLSANLNHTIHKMALERLSAPHLKTLSLTNKSSFGPFPQFISSLFTPSLENLILSGWWVCWESGIFQCTITKLVVFGEPIRRWITPMGRDVWEEMLDALKRMPKLEMLDITNLLPSRLPESTRTVELPQLRTIRVSDAILPCMQLLSSLIYPSTTFIDLKLGAPPIPYEIDLTRTFVLPQNVASTAILFAQDQSEATLKGFCGVLPARQLAGNALELRIQASFSPLTESNSSYAITWFSSLLSSSHVESCFFGDIPDTPYNQAGILYLSKSLSDVTQLCVRGTGCARLLPRILKPQRNLVPLPRLRYLSLTEVDIHRMRRRFETLQDVLRCRQKIIMEPPVEELCNVAKDGPISKRLVKLFHFR</sequence>
<protein>
    <recommendedName>
        <fullName evidence="1">F-box domain-containing protein</fullName>
    </recommendedName>
</protein>
<evidence type="ECO:0000313" key="2">
    <source>
        <dbReference type="EMBL" id="KAJ3484968.1"/>
    </source>
</evidence>
<keyword evidence="3" id="KW-1185">Reference proteome</keyword>
<name>A0AAD5V323_9APHY</name>
<reference evidence="2" key="1">
    <citation type="submission" date="2022-07" db="EMBL/GenBank/DDBJ databases">
        <title>Genome Sequence of Physisporinus lineatus.</title>
        <authorList>
            <person name="Buettner E."/>
        </authorList>
    </citation>
    <scope>NUCLEOTIDE SEQUENCE</scope>
    <source>
        <strain evidence="2">VT162</strain>
    </source>
</reference>
<dbReference type="InterPro" id="IPR032675">
    <property type="entry name" value="LRR_dom_sf"/>
</dbReference>
<dbReference type="PANTHER" id="PTHR16134:SF119">
    <property type="entry name" value="AT02038P-RELATED"/>
    <property type="match status" value="1"/>
</dbReference>
<feature type="domain" description="F-box" evidence="1">
    <location>
        <begin position="342"/>
        <end position="395"/>
    </location>
</feature>
<dbReference type="Gene3D" id="3.80.10.10">
    <property type="entry name" value="Ribonuclease Inhibitor"/>
    <property type="match status" value="1"/>
</dbReference>
<dbReference type="Pfam" id="PF12937">
    <property type="entry name" value="F-box-like"/>
    <property type="match status" value="1"/>
</dbReference>
<comment type="caution">
    <text evidence="2">The sequence shown here is derived from an EMBL/GenBank/DDBJ whole genome shotgun (WGS) entry which is preliminary data.</text>
</comment>
<dbReference type="InterPro" id="IPR001810">
    <property type="entry name" value="F-box_dom"/>
</dbReference>
<proteinExistence type="predicted"/>
<evidence type="ECO:0000259" key="1">
    <source>
        <dbReference type="Pfam" id="PF12937"/>
    </source>
</evidence>
<dbReference type="SUPFAM" id="SSF52047">
    <property type="entry name" value="RNI-like"/>
    <property type="match status" value="1"/>
</dbReference>